<comment type="caution">
    <text evidence="1">The sequence shown here is derived from an EMBL/GenBank/DDBJ whole genome shotgun (WGS) entry which is preliminary data.</text>
</comment>
<dbReference type="AlphaFoldDB" id="A0A2A2M5E4"/>
<reference evidence="1 2" key="1">
    <citation type="journal article" date="2017" name="Curr. Biol.">
        <title>Genome architecture and evolution of a unichromosomal asexual nematode.</title>
        <authorList>
            <person name="Fradin H."/>
            <person name="Zegar C."/>
            <person name="Gutwein M."/>
            <person name="Lucas J."/>
            <person name="Kovtun M."/>
            <person name="Corcoran D."/>
            <person name="Baugh L.R."/>
            <person name="Kiontke K."/>
            <person name="Gunsalus K."/>
            <person name="Fitch D.H."/>
            <person name="Piano F."/>
        </authorList>
    </citation>
    <scope>NUCLEOTIDE SEQUENCE [LARGE SCALE GENOMIC DNA]</scope>
    <source>
        <strain evidence="1">PF1309</strain>
    </source>
</reference>
<dbReference type="Pfam" id="PF00873">
    <property type="entry name" value="ACR_tran"/>
    <property type="match status" value="1"/>
</dbReference>
<dbReference type="EMBL" id="LIAE01004931">
    <property type="protein sequence ID" value="PAV93613.1"/>
    <property type="molecule type" value="Genomic_DNA"/>
</dbReference>
<dbReference type="GO" id="GO:0022857">
    <property type="term" value="F:transmembrane transporter activity"/>
    <property type="evidence" value="ECO:0007669"/>
    <property type="project" value="InterPro"/>
</dbReference>
<keyword evidence="2" id="KW-1185">Reference proteome</keyword>
<accession>A0A2A2M5E4</accession>
<dbReference type="OrthoDB" id="10065779at2759"/>
<evidence type="ECO:0000313" key="1">
    <source>
        <dbReference type="EMBL" id="PAV93613.1"/>
    </source>
</evidence>
<sequence>MQQRLEKAVMAQVPEVERMFARSGTAEIASDPMPPNASDAYIMLKPQDQWPDPKKSRDELIAEVQKAAEAAFQRTDFGCA</sequence>
<dbReference type="GO" id="GO:0016020">
    <property type="term" value="C:membrane"/>
    <property type="evidence" value="ECO:0007669"/>
    <property type="project" value="InterPro"/>
</dbReference>
<dbReference type="STRING" id="2018661.A0A2A2M5E4"/>
<dbReference type="SUPFAM" id="SSF82693">
    <property type="entry name" value="Multidrug efflux transporter AcrB pore domain, PN1, PN2, PC1 and PC2 subdomains"/>
    <property type="match status" value="1"/>
</dbReference>
<dbReference type="Gene3D" id="3.30.70.1430">
    <property type="entry name" value="Multidrug efflux transporter AcrB pore domain"/>
    <property type="match status" value="1"/>
</dbReference>
<organism evidence="1 2">
    <name type="scientific">Diploscapter pachys</name>
    <dbReference type="NCBI Taxonomy" id="2018661"/>
    <lineage>
        <taxon>Eukaryota</taxon>
        <taxon>Metazoa</taxon>
        <taxon>Ecdysozoa</taxon>
        <taxon>Nematoda</taxon>
        <taxon>Chromadorea</taxon>
        <taxon>Rhabditida</taxon>
        <taxon>Rhabditina</taxon>
        <taxon>Rhabditomorpha</taxon>
        <taxon>Rhabditoidea</taxon>
        <taxon>Rhabditidae</taxon>
        <taxon>Diploscapter</taxon>
    </lineage>
</organism>
<gene>
    <name evidence="1" type="ORF">WR25_10255</name>
</gene>
<evidence type="ECO:0000313" key="2">
    <source>
        <dbReference type="Proteomes" id="UP000218231"/>
    </source>
</evidence>
<dbReference type="InterPro" id="IPR001036">
    <property type="entry name" value="Acrflvin-R"/>
</dbReference>
<dbReference type="Proteomes" id="UP000218231">
    <property type="component" value="Unassembled WGS sequence"/>
</dbReference>
<protein>
    <submittedName>
        <fullName evidence="1">Uncharacterized protein</fullName>
    </submittedName>
</protein>
<name>A0A2A2M5E4_9BILA</name>
<proteinExistence type="predicted"/>